<dbReference type="EnsemblProtists" id="PYU1_T015036">
    <property type="protein sequence ID" value="PYU1_T015036"/>
    <property type="gene ID" value="PYU1_G015005"/>
</dbReference>
<sequence length="397" mass="45346">SRAQPGNYRPIALIPVDVKVLSKALTYRLQSVVPDLVHTDQKGFVKGRSIHHHVRFLADLQDLVTSLDEEAYALFLDFEKAFDRVNWDYMFQVLERMGCGSEFVQWVRLLYTEPQAHLVINQNIQPALHPTRGVKQGDPLSALLFLLTIEPLGNLLRSHEEFGVCLTEDHTSTSVFFADDTTLLGGSIASVQAQLELVEEYCKGSGAKLNLGKSNLMALNRNQICPQLPGVHVLARAESVKFLGIPFSQSPVNDDIVNFLEQRFYDGFKMWYRRARTLRGRLLVAQTMVLSRLWHYTQHVSIPSSVVKRWQSMLNKFVLSRKHDRDATHIQLIPKEFLYLPRSEGGLQIPSIEAQLKRQRLQLLLQFMRLASKPDERNWTTPSAELLTACLHFDMAQ</sequence>
<dbReference type="SUPFAM" id="SSF56672">
    <property type="entry name" value="DNA/RNA polymerases"/>
    <property type="match status" value="1"/>
</dbReference>
<dbReference type="PROSITE" id="PS50878">
    <property type="entry name" value="RT_POL"/>
    <property type="match status" value="1"/>
</dbReference>
<dbReference type="AlphaFoldDB" id="K3XCT7"/>
<dbReference type="OMA" id="CINIKSQ"/>
<dbReference type="VEuPathDB" id="FungiDB:PYU1_G015005"/>
<dbReference type="eggNOG" id="KOG1075">
    <property type="taxonomic scope" value="Eukaryota"/>
</dbReference>
<organism evidence="2 3">
    <name type="scientific">Globisporangium ultimum (strain ATCC 200006 / CBS 805.95 / DAOM BR144)</name>
    <name type="common">Pythium ultimum</name>
    <dbReference type="NCBI Taxonomy" id="431595"/>
    <lineage>
        <taxon>Eukaryota</taxon>
        <taxon>Sar</taxon>
        <taxon>Stramenopiles</taxon>
        <taxon>Oomycota</taxon>
        <taxon>Peronosporomycetes</taxon>
        <taxon>Pythiales</taxon>
        <taxon>Pythiaceae</taxon>
        <taxon>Globisporangium</taxon>
    </lineage>
</organism>
<evidence type="ECO:0000259" key="1">
    <source>
        <dbReference type="PROSITE" id="PS50878"/>
    </source>
</evidence>
<dbReference type="HOGENOM" id="CLU_000680_27_0_1"/>
<evidence type="ECO:0000313" key="2">
    <source>
        <dbReference type="EnsemblProtists" id="PYU1_T015036"/>
    </source>
</evidence>
<dbReference type="InterPro" id="IPR000477">
    <property type="entry name" value="RT_dom"/>
</dbReference>
<dbReference type="CDD" id="cd01650">
    <property type="entry name" value="RT_nLTR_like"/>
    <property type="match status" value="1"/>
</dbReference>
<dbReference type="Pfam" id="PF00078">
    <property type="entry name" value="RVT_1"/>
    <property type="match status" value="1"/>
</dbReference>
<evidence type="ECO:0000313" key="3">
    <source>
        <dbReference type="Proteomes" id="UP000019132"/>
    </source>
</evidence>
<accession>K3XCT7</accession>
<protein>
    <recommendedName>
        <fullName evidence="1">Reverse transcriptase domain-containing protein</fullName>
    </recommendedName>
</protein>
<dbReference type="InParanoid" id="K3XCT7"/>
<reference evidence="3" key="2">
    <citation type="submission" date="2010-04" db="EMBL/GenBank/DDBJ databases">
        <authorList>
            <person name="Buell R."/>
            <person name="Hamilton J."/>
            <person name="Hostetler J."/>
        </authorList>
    </citation>
    <scope>NUCLEOTIDE SEQUENCE [LARGE SCALE GENOMIC DNA]</scope>
    <source>
        <strain evidence="3">DAOM:BR144</strain>
    </source>
</reference>
<name>K3XCT7_GLOUD</name>
<dbReference type="Proteomes" id="UP000019132">
    <property type="component" value="Unassembled WGS sequence"/>
</dbReference>
<reference evidence="2" key="3">
    <citation type="submission" date="2015-02" db="UniProtKB">
        <authorList>
            <consortium name="EnsemblProtists"/>
        </authorList>
    </citation>
    <scope>IDENTIFICATION</scope>
    <source>
        <strain evidence="2">DAOM BR144</strain>
    </source>
</reference>
<proteinExistence type="predicted"/>
<dbReference type="PANTHER" id="PTHR19446">
    <property type="entry name" value="REVERSE TRANSCRIPTASES"/>
    <property type="match status" value="1"/>
</dbReference>
<dbReference type="EMBL" id="ADOS01001242">
    <property type="status" value="NOT_ANNOTATED_CDS"/>
    <property type="molecule type" value="Genomic_DNA"/>
</dbReference>
<keyword evidence="3" id="KW-1185">Reference proteome</keyword>
<feature type="domain" description="Reverse transcriptase" evidence="1">
    <location>
        <begin position="1"/>
        <end position="247"/>
    </location>
</feature>
<dbReference type="InterPro" id="IPR043502">
    <property type="entry name" value="DNA/RNA_pol_sf"/>
</dbReference>
<dbReference type="STRING" id="431595.K3XCT7"/>
<reference evidence="3" key="1">
    <citation type="journal article" date="2010" name="Genome Biol.">
        <title>Genome sequence of the necrotrophic plant pathogen Pythium ultimum reveals original pathogenicity mechanisms and effector repertoire.</title>
        <authorList>
            <person name="Levesque C.A."/>
            <person name="Brouwer H."/>
            <person name="Cano L."/>
            <person name="Hamilton J.P."/>
            <person name="Holt C."/>
            <person name="Huitema E."/>
            <person name="Raffaele S."/>
            <person name="Robideau G.P."/>
            <person name="Thines M."/>
            <person name="Win J."/>
            <person name="Zerillo M.M."/>
            <person name="Beakes G.W."/>
            <person name="Boore J.L."/>
            <person name="Busam D."/>
            <person name="Dumas B."/>
            <person name="Ferriera S."/>
            <person name="Fuerstenberg S.I."/>
            <person name="Gachon C.M."/>
            <person name="Gaulin E."/>
            <person name="Govers F."/>
            <person name="Grenville-Briggs L."/>
            <person name="Horner N."/>
            <person name="Hostetler J."/>
            <person name="Jiang R.H."/>
            <person name="Johnson J."/>
            <person name="Krajaejun T."/>
            <person name="Lin H."/>
            <person name="Meijer H.J."/>
            <person name="Moore B."/>
            <person name="Morris P."/>
            <person name="Phuntmart V."/>
            <person name="Puiu D."/>
            <person name="Shetty J."/>
            <person name="Stajich J.E."/>
            <person name="Tripathy S."/>
            <person name="Wawra S."/>
            <person name="van West P."/>
            <person name="Whitty B.R."/>
            <person name="Coutinho P.M."/>
            <person name="Henrissat B."/>
            <person name="Martin F."/>
            <person name="Thomas P.D."/>
            <person name="Tyler B.M."/>
            <person name="De Vries R.P."/>
            <person name="Kamoun S."/>
            <person name="Yandell M."/>
            <person name="Tisserat N."/>
            <person name="Buell C.R."/>
        </authorList>
    </citation>
    <scope>NUCLEOTIDE SEQUENCE</scope>
    <source>
        <strain evidence="3">DAOM:BR144</strain>
    </source>
</reference>